<dbReference type="SUPFAM" id="SSF48264">
    <property type="entry name" value="Cytochrome P450"/>
    <property type="match status" value="1"/>
</dbReference>
<dbReference type="Pfam" id="PF00067">
    <property type="entry name" value="p450"/>
    <property type="match status" value="1"/>
</dbReference>
<dbReference type="EMBL" id="SJJY01000002">
    <property type="protein sequence ID" value="TCC25291.1"/>
    <property type="molecule type" value="Genomic_DNA"/>
</dbReference>
<dbReference type="EMBL" id="SJKC01000005">
    <property type="protein sequence ID" value="TCC33112.1"/>
    <property type="molecule type" value="Genomic_DNA"/>
</dbReference>
<dbReference type="GO" id="GO:0016705">
    <property type="term" value="F:oxidoreductase activity, acting on paired donors, with incorporation or reduction of molecular oxygen"/>
    <property type="evidence" value="ECO:0007669"/>
    <property type="project" value="InterPro"/>
</dbReference>
<gene>
    <name evidence="2" type="ORF">E0H58_14105</name>
    <name evidence="3" type="ORF">E0H92_33710</name>
</gene>
<comment type="caution">
    <text evidence="3">The sequence shown here is derived from an EMBL/GenBank/DDBJ whole genome shotgun (WGS) entry which is preliminary data.</text>
</comment>
<dbReference type="InterPro" id="IPR001128">
    <property type="entry name" value="Cyt_P450"/>
</dbReference>
<dbReference type="Proteomes" id="UP000292385">
    <property type="component" value="Unassembled WGS sequence"/>
</dbReference>
<reference evidence="4 5" key="1">
    <citation type="submission" date="2019-02" db="EMBL/GenBank/DDBJ databases">
        <title>Kribbella capetownensis sp. nov. and Kribbella speibonae sp. nov., isolated from soil.</title>
        <authorList>
            <person name="Curtis S.M."/>
            <person name="Norton I."/>
            <person name="Everest G.J."/>
            <person name="Meyers P.R."/>
        </authorList>
    </citation>
    <scope>NUCLEOTIDE SEQUENCE [LARGE SCALE GENOMIC DNA]</scope>
    <source>
        <strain evidence="2 4">SK5</strain>
        <strain evidence="3 5">YM55</strain>
    </source>
</reference>
<accession>A0A4V2M3R8</accession>
<dbReference type="PANTHER" id="PTHR24305">
    <property type="entry name" value="CYTOCHROME P450"/>
    <property type="match status" value="1"/>
</dbReference>
<evidence type="ECO:0000313" key="3">
    <source>
        <dbReference type="EMBL" id="TCC33112.1"/>
    </source>
</evidence>
<dbReference type="AlphaFoldDB" id="A0A4V2M3R8"/>
<proteinExistence type="inferred from homology"/>
<keyword evidence="4" id="KW-1185">Reference proteome</keyword>
<dbReference type="GO" id="GO:0004497">
    <property type="term" value="F:monooxygenase activity"/>
    <property type="evidence" value="ECO:0007669"/>
    <property type="project" value="InterPro"/>
</dbReference>
<evidence type="ECO:0000313" key="5">
    <source>
        <dbReference type="Proteomes" id="UP000294225"/>
    </source>
</evidence>
<dbReference type="GO" id="GO:0020037">
    <property type="term" value="F:heme binding"/>
    <property type="evidence" value="ECO:0007669"/>
    <property type="project" value="InterPro"/>
</dbReference>
<dbReference type="InterPro" id="IPR036396">
    <property type="entry name" value="Cyt_P450_sf"/>
</dbReference>
<name>A0A4V2M3R8_9ACTN</name>
<evidence type="ECO:0000313" key="4">
    <source>
        <dbReference type="Proteomes" id="UP000292385"/>
    </source>
</evidence>
<organism evidence="3 5">
    <name type="scientific">Kribbella speibonae</name>
    <dbReference type="NCBI Taxonomy" id="1572660"/>
    <lineage>
        <taxon>Bacteria</taxon>
        <taxon>Bacillati</taxon>
        <taxon>Actinomycetota</taxon>
        <taxon>Actinomycetes</taxon>
        <taxon>Propionibacteriales</taxon>
        <taxon>Kribbellaceae</taxon>
        <taxon>Kribbella</taxon>
    </lineage>
</organism>
<dbReference type="GO" id="GO:0005506">
    <property type="term" value="F:iron ion binding"/>
    <property type="evidence" value="ECO:0007669"/>
    <property type="project" value="InterPro"/>
</dbReference>
<sequence length="432" mass="47400">MPIELPIASPLDTGRALRDIFLPLVAQGAILRRPRLGTLAERVHADDRALRLVRRFRSTYGDGPLLFHFAGRTTALVLAADDVHRLLAGTPEPFAAATTEKAGALRHFQPHAVLVTDPPLRAARRDVNERALDTHQPVHQHGHRMLEVVREELDTMTGTLGWEEFRALWSRVVRRIVLGDSARDDTGLTDDLDRLRADANWAEFHPRRDAVREHFLGALAAYVAKAEPGSLVSTLDHLDGDLDPAGQVPHWLFAFDAAGIALWRLFAVLAARPEALEPIVTEARHPDASPLLAHAGAAVQESLRLWPTTLVVLRESPTPTEWRGRTAPGGTQFAIVSSVFHRDGEALDFANSFEPSIWLDGRADGPWPIIPFSAGPAECPGRNVVLLTTSAAASHVAAHYDLDVDPSTRGKLAGPLPTTFNHTTIRLAFWRT</sequence>
<dbReference type="RefSeq" id="WP_131461752.1">
    <property type="nucleotide sequence ID" value="NZ_SJJY01000002.1"/>
</dbReference>
<protein>
    <submittedName>
        <fullName evidence="3">Cytochrome P450</fullName>
    </submittedName>
</protein>
<evidence type="ECO:0000313" key="2">
    <source>
        <dbReference type="EMBL" id="TCC25291.1"/>
    </source>
</evidence>
<comment type="similarity">
    <text evidence="1">Belongs to the cytochrome P450 family.</text>
</comment>
<dbReference type="Gene3D" id="1.10.630.10">
    <property type="entry name" value="Cytochrome P450"/>
    <property type="match status" value="1"/>
</dbReference>
<dbReference type="InterPro" id="IPR050121">
    <property type="entry name" value="Cytochrome_P450_monoxygenase"/>
</dbReference>
<evidence type="ECO:0000256" key="1">
    <source>
        <dbReference type="ARBA" id="ARBA00010617"/>
    </source>
</evidence>
<dbReference type="Proteomes" id="UP000294225">
    <property type="component" value="Unassembled WGS sequence"/>
</dbReference>
<dbReference type="PANTHER" id="PTHR24305:SF166">
    <property type="entry name" value="CYTOCHROME P450 12A4, MITOCHONDRIAL-RELATED"/>
    <property type="match status" value="1"/>
</dbReference>